<dbReference type="STRING" id="1185876.BN8_02464"/>
<name>I2GHJ7_9BACT</name>
<evidence type="ECO:0000259" key="7">
    <source>
        <dbReference type="Pfam" id="PF08281"/>
    </source>
</evidence>
<dbReference type="InterPro" id="IPR013249">
    <property type="entry name" value="RNA_pol_sigma70_r4_t2"/>
</dbReference>
<proteinExistence type="inferred from homology"/>
<dbReference type="SUPFAM" id="SSF88659">
    <property type="entry name" value="Sigma3 and sigma4 domains of RNA polymerase sigma factors"/>
    <property type="match status" value="1"/>
</dbReference>
<comment type="similarity">
    <text evidence="1">Belongs to the sigma-70 factor family. ECF subfamily.</text>
</comment>
<dbReference type="InterPro" id="IPR013325">
    <property type="entry name" value="RNA_pol_sigma_r2"/>
</dbReference>
<dbReference type="InterPro" id="IPR014284">
    <property type="entry name" value="RNA_pol_sigma-70_dom"/>
</dbReference>
<dbReference type="CDD" id="cd06171">
    <property type="entry name" value="Sigma70_r4"/>
    <property type="match status" value="1"/>
</dbReference>
<dbReference type="PANTHER" id="PTHR43133">
    <property type="entry name" value="RNA POLYMERASE ECF-TYPE SIGMA FACTO"/>
    <property type="match status" value="1"/>
</dbReference>
<evidence type="ECO:0000256" key="2">
    <source>
        <dbReference type="ARBA" id="ARBA00023015"/>
    </source>
</evidence>
<evidence type="ECO:0000256" key="3">
    <source>
        <dbReference type="ARBA" id="ARBA00023082"/>
    </source>
</evidence>
<feature type="domain" description="RNA polymerase sigma-70 region 2" evidence="6">
    <location>
        <begin position="44"/>
        <end position="111"/>
    </location>
</feature>
<dbReference type="GO" id="GO:0006352">
    <property type="term" value="P:DNA-templated transcription initiation"/>
    <property type="evidence" value="ECO:0007669"/>
    <property type="project" value="InterPro"/>
</dbReference>
<dbReference type="InterPro" id="IPR036388">
    <property type="entry name" value="WH-like_DNA-bd_sf"/>
</dbReference>
<dbReference type="EMBL" id="CAIT01000006">
    <property type="protein sequence ID" value="CCH53372.1"/>
    <property type="molecule type" value="Genomic_DNA"/>
</dbReference>
<dbReference type="Gene3D" id="1.10.10.10">
    <property type="entry name" value="Winged helix-like DNA-binding domain superfamily/Winged helix DNA-binding domain"/>
    <property type="match status" value="1"/>
</dbReference>
<keyword evidence="5" id="KW-0804">Transcription</keyword>
<comment type="caution">
    <text evidence="8">The sequence shown here is derived from an EMBL/GenBank/DDBJ whole genome shotgun (WGS) entry which is preliminary data.</text>
</comment>
<evidence type="ECO:0000256" key="5">
    <source>
        <dbReference type="ARBA" id="ARBA00023163"/>
    </source>
</evidence>
<dbReference type="SUPFAM" id="SSF88946">
    <property type="entry name" value="Sigma2 domain of RNA polymerase sigma factors"/>
    <property type="match status" value="1"/>
</dbReference>
<dbReference type="AlphaFoldDB" id="I2GHJ7"/>
<keyword evidence="4" id="KW-0238">DNA-binding</keyword>
<evidence type="ECO:0000313" key="9">
    <source>
        <dbReference type="Proteomes" id="UP000009309"/>
    </source>
</evidence>
<keyword evidence="9" id="KW-1185">Reference proteome</keyword>
<evidence type="ECO:0000313" key="8">
    <source>
        <dbReference type="EMBL" id="CCH53372.1"/>
    </source>
</evidence>
<keyword evidence="2" id="KW-0805">Transcription regulation</keyword>
<protein>
    <submittedName>
        <fullName evidence="8">RNA polymerase, sigma-24 subunit, ECF subfamily</fullName>
    </submittedName>
</protein>
<dbReference type="InterPro" id="IPR039425">
    <property type="entry name" value="RNA_pol_sigma-70-like"/>
</dbReference>
<dbReference type="InterPro" id="IPR013324">
    <property type="entry name" value="RNA_pol_sigma_r3/r4-like"/>
</dbReference>
<reference evidence="8 9" key="1">
    <citation type="journal article" date="2012" name="J. Bacteriol.">
        <title>Genome Sequence of the Filamentous Bacterium Fibrisoma limi BUZ 3T.</title>
        <authorList>
            <person name="Filippini M."/>
            <person name="Qi W."/>
            <person name="Jaenicke S."/>
            <person name="Goesmann A."/>
            <person name="Smits T.H."/>
            <person name="Bagheri H.C."/>
        </authorList>
    </citation>
    <scope>NUCLEOTIDE SEQUENCE [LARGE SCALE GENOMIC DNA]</scope>
    <source>
        <strain evidence="9">BUZ 3T</strain>
    </source>
</reference>
<gene>
    <name evidence="8" type="ORF">BN8_02464</name>
</gene>
<sequence>MGKGFSVGRQEMYGAGGFRLNVHLLFHRPVSAQLTPEAQLADVMREHYNRLYDYGLKLTNGDEDTTKDCIQETFLAYWHHAADWATIQSVKAYLLVTLRNRIIDHQRQQHRFVPTVFWADSNEMATQPDFMFSPEDFMIQEATRTERSRLLAEALNGLTRRQREAVFLRYLQEMDYADMAQVMGVQERTVYNLVHEGLNALRQRLPPAWLLRLAGWLLSSVFIQ</sequence>
<dbReference type="Pfam" id="PF04542">
    <property type="entry name" value="Sigma70_r2"/>
    <property type="match status" value="1"/>
</dbReference>
<dbReference type="Pfam" id="PF08281">
    <property type="entry name" value="Sigma70_r4_2"/>
    <property type="match status" value="1"/>
</dbReference>
<accession>I2GHJ7</accession>
<dbReference type="PANTHER" id="PTHR43133:SF8">
    <property type="entry name" value="RNA POLYMERASE SIGMA FACTOR HI_1459-RELATED"/>
    <property type="match status" value="1"/>
</dbReference>
<evidence type="ECO:0000256" key="4">
    <source>
        <dbReference type="ARBA" id="ARBA00023125"/>
    </source>
</evidence>
<organism evidence="8 9">
    <name type="scientific">Fibrisoma limi BUZ 3</name>
    <dbReference type="NCBI Taxonomy" id="1185876"/>
    <lineage>
        <taxon>Bacteria</taxon>
        <taxon>Pseudomonadati</taxon>
        <taxon>Bacteroidota</taxon>
        <taxon>Cytophagia</taxon>
        <taxon>Cytophagales</taxon>
        <taxon>Spirosomataceae</taxon>
        <taxon>Fibrisoma</taxon>
    </lineage>
</organism>
<evidence type="ECO:0000259" key="6">
    <source>
        <dbReference type="Pfam" id="PF04542"/>
    </source>
</evidence>
<keyword evidence="3" id="KW-0731">Sigma factor</keyword>
<dbReference type="InterPro" id="IPR007627">
    <property type="entry name" value="RNA_pol_sigma70_r2"/>
</dbReference>
<dbReference type="GO" id="GO:0016987">
    <property type="term" value="F:sigma factor activity"/>
    <property type="evidence" value="ECO:0007669"/>
    <property type="project" value="UniProtKB-KW"/>
</dbReference>
<dbReference type="OrthoDB" id="9150024at2"/>
<dbReference type="NCBIfam" id="TIGR02937">
    <property type="entry name" value="sigma70-ECF"/>
    <property type="match status" value="1"/>
</dbReference>
<dbReference type="Proteomes" id="UP000009309">
    <property type="component" value="Unassembled WGS sequence"/>
</dbReference>
<dbReference type="GO" id="GO:0003677">
    <property type="term" value="F:DNA binding"/>
    <property type="evidence" value="ECO:0007669"/>
    <property type="project" value="UniProtKB-KW"/>
</dbReference>
<dbReference type="eggNOG" id="COG1595">
    <property type="taxonomic scope" value="Bacteria"/>
</dbReference>
<dbReference type="Gene3D" id="1.10.1740.10">
    <property type="match status" value="1"/>
</dbReference>
<feature type="domain" description="RNA polymerase sigma factor 70 region 4 type 2" evidence="7">
    <location>
        <begin position="149"/>
        <end position="201"/>
    </location>
</feature>
<evidence type="ECO:0000256" key="1">
    <source>
        <dbReference type="ARBA" id="ARBA00010641"/>
    </source>
</evidence>